<feature type="transmembrane region" description="Helical" evidence="5">
    <location>
        <begin position="664"/>
        <end position="683"/>
    </location>
</feature>
<feature type="transmembrane region" description="Helical" evidence="5">
    <location>
        <begin position="543"/>
        <end position="564"/>
    </location>
</feature>
<organism evidence="7 8">
    <name type="scientific">Amnibacterium setariae</name>
    <dbReference type="NCBI Taxonomy" id="2306585"/>
    <lineage>
        <taxon>Bacteria</taxon>
        <taxon>Bacillati</taxon>
        <taxon>Actinomycetota</taxon>
        <taxon>Actinomycetes</taxon>
        <taxon>Micrococcales</taxon>
        <taxon>Microbacteriaceae</taxon>
        <taxon>Amnibacterium</taxon>
    </lineage>
</organism>
<evidence type="ECO:0000256" key="2">
    <source>
        <dbReference type="ARBA" id="ARBA00022692"/>
    </source>
</evidence>
<dbReference type="Gene3D" id="2.150.10.10">
    <property type="entry name" value="Serralysin-like metalloprotease, C-terminal"/>
    <property type="match status" value="2"/>
</dbReference>
<dbReference type="Gene3D" id="3.40.1710.10">
    <property type="entry name" value="abc type-2 transporter like domain"/>
    <property type="match status" value="1"/>
</dbReference>
<protein>
    <submittedName>
        <fullName evidence="7">YhgE/Pip domain-containing protein</fullName>
    </submittedName>
</protein>
<dbReference type="InterPro" id="IPR023908">
    <property type="entry name" value="xxxLxxG_rpt"/>
</dbReference>
<gene>
    <name evidence="7" type="ORF">D1781_01560</name>
</gene>
<evidence type="ECO:0000313" key="8">
    <source>
        <dbReference type="Proteomes" id="UP000265742"/>
    </source>
</evidence>
<accession>A0A3A1TZV1</accession>
<dbReference type="InterPro" id="IPR013525">
    <property type="entry name" value="ABC2_TM"/>
</dbReference>
<feature type="transmembrane region" description="Helical" evidence="5">
    <location>
        <begin position="603"/>
        <end position="623"/>
    </location>
</feature>
<evidence type="ECO:0000256" key="5">
    <source>
        <dbReference type="SAM" id="Phobius"/>
    </source>
</evidence>
<comment type="caution">
    <text evidence="7">The sequence shown here is derived from an EMBL/GenBank/DDBJ whole genome shotgun (WGS) entry which is preliminary data.</text>
</comment>
<dbReference type="InterPro" id="IPR011049">
    <property type="entry name" value="Serralysin-like_metalloprot_C"/>
</dbReference>
<feature type="transmembrane region" description="Helical" evidence="5">
    <location>
        <begin position="21"/>
        <end position="41"/>
    </location>
</feature>
<feature type="transmembrane region" description="Helical" evidence="5">
    <location>
        <begin position="500"/>
        <end position="523"/>
    </location>
</feature>
<dbReference type="EMBL" id="QXTG01000001">
    <property type="protein sequence ID" value="RIX30164.1"/>
    <property type="molecule type" value="Genomic_DNA"/>
</dbReference>
<dbReference type="NCBIfam" id="TIGR03057">
    <property type="entry name" value="xxxLxxG_by_4"/>
    <property type="match status" value="3"/>
</dbReference>
<dbReference type="GO" id="GO:0140359">
    <property type="term" value="F:ABC-type transporter activity"/>
    <property type="evidence" value="ECO:0007669"/>
    <property type="project" value="InterPro"/>
</dbReference>
<dbReference type="InterPro" id="IPR017500">
    <property type="entry name" value="Phage_infect_YhgE_N"/>
</dbReference>
<dbReference type="PANTHER" id="PTHR43077">
    <property type="entry name" value="TRANSPORT PERMEASE YVFS-RELATED"/>
    <property type="match status" value="1"/>
</dbReference>
<comment type="subcellular location">
    <subcellularLocation>
        <location evidence="1">Membrane</location>
        <topology evidence="1">Multi-pass membrane protein</topology>
    </subcellularLocation>
</comment>
<dbReference type="AlphaFoldDB" id="A0A3A1TZV1"/>
<feature type="domain" description="ABC-2 type transporter transmembrane" evidence="6">
    <location>
        <begin position="471"/>
        <end position="678"/>
    </location>
</feature>
<dbReference type="RefSeq" id="WP_119480528.1">
    <property type="nucleotide sequence ID" value="NZ_QXTG01000001.1"/>
</dbReference>
<dbReference type="InterPro" id="IPR051328">
    <property type="entry name" value="T7SS_ABC-Transporter"/>
</dbReference>
<dbReference type="OrthoDB" id="9811483at2"/>
<dbReference type="SUPFAM" id="SSF101967">
    <property type="entry name" value="Adhesin YadA, collagen-binding domain"/>
    <property type="match status" value="2"/>
</dbReference>
<keyword evidence="4 5" id="KW-0472">Membrane</keyword>
<dbReference type="InterPro" id="IPR017501">
    <property type="entry name" value="Phage_infect_YhgE_C"/>
</dbReference>
<sequence>MTILTLLRSELRRLTSTKLGVLAFVALMTVPLLYGGMYLWGNLDPYGRFANVPAGIVVADAGSTSGGTTVNRGRQAADDLVQDGSFDWHVLSADEAQRELANGGVDFVVTFPRDFSRDLASAGTTDPTKAQLRLTTNDANSYLSSTIAKQVTTEVRDRIASQVGTTAAKRFLVSLSTIRGRLTDAADGASDLASGAGTAESGAKRLADGTATLASGARSAASGAASAASGADRLADGAASAASGAADLASGAKRTASGASSLASGLRDLSSGAAALPSGARSLASGASQVASGNAALATALRQAASSTATGQALARQLAADGLTPAQIQQALAVLQPGQQALTRAAASADSLAQGASSLSSGASRLRSGAAQVASGAASAASGADRVASGTRAVASGASSLASGTRTVASGASSLASGTETLASGTRRLASGAATAASGSSSLASGTAKLSSGAESLRDGLAKGADAIPATTAQQRTAQAAALGDPVGVRSKDVASAGTYGAGLAPLFLSLSAWIGSYALFLILRPLSRRAITAVRQPIRVALAGWLTPALLGAAQMVALFLIATGPLGISIVHPVATIGVLLLTAGTFAAILLLLNAALGSVGQFLGLILMLVQLVTAGGTFPWQTLPGPLAAIHHALPMSYAVDALRQVMYGGDLSLARGDAGVLAIWLVAAVALTSAVAARMTRHRTLRDLQPSLIGG</sequence>
<dbReference type="Proteomes" id="UP000265742">
    <property type="component" value="Unassembled WGS sequence"/>
</dbReference>
<dbReference type="NCBIfam" id="TIGR03062">
    <property type="entry name" value="pip_yhgE_Cterm"/>
    <property type="match status" value="1"/>
</dbReference>
<evidence type="ECO:0000313" key="7">
    <source>
        <dbReference type="EMBL" id="RIX30164.1"/>
    </source>
</evidence>
<name>A0A3A1TZV1_9MICO</name>
<evidence type="ECO:0000259" key="6">
    <source>
        <dbReference type="Pfam" id="PF12698"/>
    </source>
</evidence>
<reference evidence="8" key="1">
    <citation type="submission" date="2018-09" db="EMBL/GenBank/DDBJ databases">
        <authorList>
            <person name="Kim I."/>
        </authorList>
    </citation>
    <scope>NUCLEOTIDE SEQUENCE [LARGE SCALE GENOMIC DNA]</scope>
    <source>
        <strain evidence="8">DD4a</strain>
    </source>
</reference>
<dbReference type="NCBIfam" id="TIGR03061">
    <property type="entry name" value="pip_yhgE_Nterm"/>
    <property type="match status" value="1"/>
</dbReference>
<keyword evidence="2 5" id="KW-0812">Transmembrane</keyword>
<evidence type="ECO:0000256" key="1">
    <source>
        <dbReference type="ARBA" id="ARBA00004141"/>
    </source>
</evidence>
<evidence type="ECO:0000256" key="3">
    <source>
        <dbReference type="ARBA" id="ARBA00022989"/>
    </source>
</evidence>
<dbReference type="GO" id="GO:0016020">
    <property type="term" value="C:membrane"/>
    <property type="evidence" value="ECO:0007669"/>
    <property type="project" value="UniProtKB-SubCell"/>
</dbReference>
<dbReference type="Pfam" id="PF12698">
    <property type="entry name" value="ABC2_membrane_3"/>
    <property type="match status" value="1"/>
</dbReference>
<keyword evidence="8" id="KW-1185">Reference proteome</keyword>
<keyword evidence="3 5" id="KW-1133">Transmembrane helix</keyword>
<proteinExistence type="predicted"/>
<feature type="transmembrane region" description="Helical" evidence="5">
    <location>
        <begin position="576"/>
        <end position="596"/>
    </location>
</feature>
<dbReference type="PANTHER" id="PTHR43077:SF5">
    <property type="entry name" value="PHAGE INFECTION PROTEIN"/>
    <property type="match status" value="1"/>
</dbReference>
<evidence type="ECO:0000256" key="4">
    <source>
        <dbReference type="ARBA" id="ARBA00023136"/>
    </source>
</evidence>